<dbReference type="AlphaFoldDB" id="A0A1H9INM5"/>
<evidence type="ECO:0000313" key="1">
    <source>
        <dbReference type="EMBL" id="SEQ76351.1"/>
    </source>
</evidence>
<dbReference type="Proteomes" id="UP000182360">
    <property type="component" value="Unassembled WGS sequence"/>
</dbReference>
<dbReference type="RefSeq" id="WP_074645009.1">
    <property type="nucleotide sequence ID" value="NZ_FOFU01000010.1"/>
</dbReference>
<dbReference type="EMBL" id="FOFU01000010">
    <property type="protein sequence ID" value="SEQ76351.1"/>
    <property type="molecule type" value="Genomic_DNA"/>
</dbReference>
<proteinExistence type="predicted"/>
<accession>A0A1H9INM5</accession>
<evidence type="ECO:0000313" key="2">
    <source>
        <dbReference type="Proteomes" id="UP000182360"/>
    </source>
</evidence>
<organism evidence="1 2">
    <name type="scientific">Treponema bryantii</name>
    <dbReference type="NCBI Taxonomy" id="163"/>
    <lineage>
        <taxon>Bacteria</taxon>
        <taxon>Pseudomonadati</taxon>
        <taxon>Spirochaetota</taxon>
        <taxon>Spirochaetia</taxon>
        <taxon>Spirochaetales</taxon>
        <taxon>Treponemataceae</taxon>
        <taxon>Treponema</taxon>
    </lineage>
</organism>
<keyword evidence="2" id="KW-1185">Reference proteome</keyword>
<protein>
    <submittedName>
        <fullName evidence="1">Uncharacterized protein</fullName>
    </submittedName>
</protein>
<dbReference type="OrthoDB" id="358423at2"/>
<reference evidence="1 2" key="1">
    <citation type="submission" date="2016-10" db="EMBL/GenBank/DDBJ databases">
        <authorList>
            <person name="de Groot N.N."/>
        </authorList>
    </citation>
    <scope>NUCLEOTIDE SEQUENCE [LARGE SCALE GENOMIC DNA]</scope>
    <source>
        <strain evidence="1 2">B25</strain>
    </source>
</reference>
<name>A0A1H9INM5_9SPIR</name>
<sequence>MNAQILIKTANDWFEFTKSKTGQLDYVGKWEQNNKPDVDGAKKLASSTYYTPSFFTFIDSALNCNPVVYVAPDADVSDKDVFDYLIHIGALLAAVEAKNSLLAGELYLRRRTVFEKFAQLTQYILEPYCVEILFSLCYGCMANIDPDTVPLLFESVKEKLDFDSSRETLDQAYMRWFKKNNVTLTLPLVGTCFYNWDAEPYVLDKLCDNLNCDDLLGMAEKIRNAKHNFYESLETVVQAEPYNSHDKNSILVCIESPEAKIAGNPGLEKAGHIRALAAKIIRESKPKMMAYPSKLAYVGGEEIVVSVKL</sequence>
<gene>
    <name evidence="1" type="ORF">SAMN04487977_11052</name>
</gene>